<reference evidence="3 5" key="1">
    <citation type="submission" date="2011-05" db="EMBL/GenBank/DDBJ databases">
        <authorList>
            <person name="Muzny D."/>
            <person name="Qin X."/>
            <person name="Deng J."/>
            <person name="Jiang H."/>
            <person name="Liu Y."/>
            <person name="Qu J."/>
            <person name="Song X.-Z."/>
            <person name="Zhang L."/>
            <person name="Thornton R."/>
            <person name="Coyle M."/>
            <person name="Francisco L."/>
            <person name="Jackson L."/>
            <person name="Javaid M."/>
            <person name="Korchina V."/>
            <person name="Kovar C."/>
            <person name="Mata R."/>
            <person name="Mathew T."/>
            <person name="Ngo R."/>
            <person name="Nguyen L."/>
            <person name="Nguyen N."/>
            <person name="Okwuonu G."/>
            <person name="Ongeri F."/>
            <person name="Pham C."/>
            <person name="Simmons D."/>
            <person name="Wilczek-Boney K."/>
            <person name="Hale W."/>
            <person name="Jakkamsetti A."/>
            <person name="Pham P."/>
            <person name="Ruth R."/>
            <person name="San Lucas F."/>
            <person name="Warren J."/>
            <person name="Zhang J."/>
            <person name="Zhao Z."/>
            <person name="Zhou C."/>
            <person name="Zhu D."/>
            <person name="Lee S."/>
            <person name="Bess C."/>
            <person name="Blankenburg K."/>
            <person name="Forbes L."/>
            <person name="Fu Q."/>
            <person name="Gubbala S."/>
            <person name="Hirani K."/>
            <person name="Jayaseelan J.C."/>
            <person name="Lara F."/>
            <person name="Munidasa M."/>
            <person name="Palculict T."/>
            <person name="Patil S."/>
            <person name="Pu L.-L."/>
            <person name="Saada N."/>
            <person name="Tang L."/>
            <person name="Weissenberger G."/>
            <person name="Zhu Y."/>
            <person name="Hemphill L."/>
            <person name="Shang Y."/>
            <person name="Youmans B."/>
            <person name="Ayvaz T."/>
            <person name="Ross M."/>
            <person name="Santibanez J."/>
            <person name="Aqrawi P."/>
            <person name="Gross S."/>
            <person name="Joshi V."/>
            <person name="Fowler G."/>
            <person name="Nazareth L."/>
            <person name="Reid J."/>
            <person name="Worley K."/>
            <person name="Petrosino J."/>
            <person name="Highlander S."/>
            <person name="Gibbs R."/>
        </authorList>
    </citation>
    <scope>NUCLEOTIDE SEQUENCE [LARGE SCALE GENOMIC DNA]</scope>
    <source>
        <strain evidence="3 5">ATCC 33926</strain>
    </source>
</reference>
<dbReference type="EMBL" id="CP094241">
    <property type="protein sequence ID" value="UNV85560.1"/>
    <property type="molecule type" value="Genomic_DNA"/>
</dbReference>
<sequence>MKKIFLMLLAMQISPFVLADGLNAINDPVMNPCIQRPDLAGCSGNNQSGGQARRVINIPNRWGAIYFNPANRAVGYSENNTKGYQSANKEALESCIKAGGGKNPIAHDGKGCRLKHEYRNTCAAIAIGGKEEGKGGFGIVGNDDVEVAKELALKGCSKHSDECVIRYAGCSRHPDYLRY</sequence>
<evidence type="ECO:0000256" key="1">
    <source>
        <dbReference type="SAM" id="SignalP"/>
    </source>
</evidence>
<dbReference type="EMBL" id="AFQE01000037">
    <property type="protein sequence ID" value="EGQ77688.1"/>
    <property type="molecule type" value="Genomic_DNA"/>
</dbReference>
<name>A0AA36ULC5_9NEIS</name>
<reference evidence="4 6" key="2">
    <citation type="submission" date="2022-03" db="EMBL/GenBank/DDBJ databases">
        <title>Genome sequencing of Neisseria macacae.</title>
        <authorList>
            <person name="Baek M.-G."/>
        </authorList>
    </citation>
    <scope>NUCLEOTIDE SEQUENCE [LARGE SCALE GENOMIC DNA]</scope>
    <source>
        <strain evidence="4 6">ATCC 33926</strain>
    </source>
</reference>
<evidence type="ECO:0000313" key="3">
    <source>
        <dbReference type="EMBL" id="EGQ77688.1"/>
    </source>
</evidence>
<keyword evidence="1" id="KW-0732">Signal</keyword>
<evidence type="ECO:0000259" key="2">
    <source>
        <dbReference type="Pfam" id="PF13827"/>
    </source>
</evidence>
<proteinExistence type="predicted"/>
<dbReference type="InterPro" id="IPR025240">
    <property type="entry name" value="DUF4189"/>
</dbReference>
<keyword evidence="6" id="KW-1185">Reference proteome</keyword>
<evidence type="ECO:0000313" key="4">
    <source>
        <dbReference type="EMBL" id="UNV85560.1"/>
    </source>
</evidence>
<feature type="signal peptide" evidence="1">
    <location>
        <begin position="1"/>
        <end position="19"/>
    </location>
</feature>
<evidence type="ECO:0000313" key="5">
    <source>
        <dbReference type="Proteomes" id="UP000004982"/>
    </source>
</evidence>
<feature type="chain" id="PRO_5041249031" evidence="1">
    <location>
        <begin position="20"/>
        <end position="179"/>
    </location>
</feature>
<evidence type="ECO:0000313" key="6">
    <source>
        <dbReference type="Proteomes" id="UP000829455"/>
    </source>
</evidence>
<dbReference type="Proteomes" id="UP000829455">
    <property type="component" value="Chromosome"/>
</dbReference>
<dbReference type="AlphaFoldDB" id="A0AA36ULC5"/>
<protein>
    <submittedName>
        <fullName evidence="4">DUF4189 domain-containing protein</fullName>
    </submittedName>
</protein>
<gene>
    <name evidence="3" type="ORF">HMPREF9418_0813</name>
    <name evidence="4" type="ORF">MON40_03300</name>
</gene>
<feature type="domain" description="DUF4189" evidence="2">
    <location>
        <begin position="62"/>
        <end position="170"/>
    </location>
</feature>
<dbReference type="Proteomes" id="UP000004982">
    <property type="component" value="Unassembled WGS sequence"/>
</dbReference>
<accession>A0AA36ULC5</accession>
<dbReference type="RefSeq" id="WP_003777070.1">
    <property type="nucleotide sequence ID" value="NZ_CP094241.1"/>
</dbReference>
<organism evidence="3 5">
    <name type="scientific">Neisseria macacae ATCC 33926</name>
    <dbReference type="NCBI Taxonomy" id="997348"/>
    <lineage>
        <taxon>Bacteria</taxon>
        <taxon>Pseudomonadati</taxon>
        <taxon>Pseudomonadota</taxon>
        <taxon>Betaproteobacteria</taxon>
        <taxon>Neisseriales</taxon>
        <taxon>Neisseriaceae</taxon>
        <taxon>Neisseria</taxon>
    </lineage>
</organism>
<dbReference type="Pfam" id="PF13827">
    <property type="entry name" value="DUF4189"/>
    <property type="match status" value="1"/>
</dbReference>